<gene>
    <name evidence="6" type="ORF">JZY06_01745</name>
</gene>
<keyword evidence="3 5" id="KW-1133">Transmembrane helix</keyword>
<reference evidence="6" key="1">
    <citation type="submission" date="2021-03" db="EMBL/GenBank/DDBJ databases">
        <authorList>
            <person name="Sun Q."/>
        </authorList>
    </citation>
    <scope>NUCLEOTIDE SEQUENCE</scope>
    <source>
        <strain evidence="6">CCM 8862</strain>
    </source>
</reference>
<name>A0A939DY37_9CORY</name>
<feature type="transmembrane region" description="Helical" evidence="5">
    <location>
        <begin position="38"/>
        <end position="61"/>
    </location>
</feature>
<dbReference type="InterPro" id="IPR008217">
    <property type="entry name" value="Ccc1_fam"/>
</dbReference>
<dbReference type="GO" id="GO:0012505">
    <property type="term" value="C:endomembrane system"/>
    <property type="evidence" value="ECO:0007669"/>
    <property type="project" value="UniProtKB-SubCell"/>
</dbReference>
<feature type="transmembrane region" description="Helical" evidence="5">
    <location>
        <begin position="198"/>
        <end position="216"/>
    </location>
</feature>
<dbReference type="GO" id="GO:0005384">
    <property type="term" value="F:manganese ion transmembrane transporter activity"/>
    <property type="evidence" value="ECO:0007669"/>
    <property type="project" value="InterPro"/>
</dbReference>
<dbReference type="PANTHER" id="PTHR31851">
    <property type="entry name" value="FE(2+)/MN(2+) TRANSPORTER PCL1"/>
    <property type="match status" value="1"/>
</dbReference>
<comment type="caution">
    <text evidence="6">The sequence shown here is derived from an EMBL/GenBank/DDBJ whole genome shotgun (WGS) entry which is preliminary data.</text>
</comment>
<evidence type="ECO:0000256" key="4">
    <source>
        <dbReference type="ARBA" id="ARBA00023136"/>
    </source>
</evidence>
<comment type="subcellular location">
    <subcellularLocation>
        <location evidence="1">Endomembrane system</location>
        <topology evidence="1">Multi-pass membrane protein</topology>
    </subcellularLocation>
</comment>
<sequence>MVTAPTARKAKENVLNDTKVAAHVHEPHEQSHAAKLNWLRAGVLGANDGIVSVAALMMGVIGASQSASVIAMTGFASTVAGAVSMALGEYVSVSAQRDTEKVMIKKEKWELAELVHEEHEEMVQILVGYGISEPTARKATTEIESGDPLPAHLQLELGIAQDDLTSPWAAAGSSALAFIVGAILPMCAVLLAPPSVTALALVIVTLGTLALTGAISAKIAGTSIPLAVLRLVVGGGLGLAVTYGVGMLVGVAV</sequence>
<protein>
    <submittedName>
        <fullName evidence="6">VIT family protein</fullName>
    </submittedName>
</protein>
<dbReference type="GO" id="GO:0030026">
    <property type="term" value="P:intracellular manganese ion homeostasis"/>
    <property type="evidence" value="ECO:0007669"/>
    <property type="project" value="InterPro"/>
</dbReference>
<organism evidence="6 7">
    <name type="scientific">Corynebacterium mendelii</name>
    <dbReference type="NCBI Taxonomy" id="2765362"/>
    <lineage>
        <taxon>Bacteria</taxon>
        <taxon>Bacillati</taxon>
        <taxon>Actinomycetota</taxon>
        <taxon>Actinomycetes</taxon>
        <taxon>Mycobacteriales</taxon>
        <taxon>Corynebacteriaceae</taxon>
        <taxon>Corynebacterium</taxon>
    </lineage>
</organism>
<feature type="transmembrane region" description="Helical" evidence="5">
    <location>
        <begin position="67"/>
        <end position="87"/>
    </location>
</feature>
<keyword evidence="7" id="KW-1185">Reference proteome</keyword>
<keyword evidence="4 5" id="KW-0472">Membrane</keyword>
<evidence type="ECO:0000313" key="6">
    <source>
        <dbReference type="EMBL" id="MBN9643360.1"/>
    </source>
</evidence>
<evidence type="ECO:0000313" key="7">
    <source>
        <dbReference type="Proteomes" id="UP000664332"/>
    </source>
</evidence>
<evidence type="ECO:0000256" key="5">
    <source>
        <dbReference type="SAM" id="Phobius"/>
    </source>
</evidence>
<evidence type="ECO:0000256" key="2">
    <source>
        <dbReference type="ARBA" id="ARBA00022692"/>
    </source>
</evidence>
<keyword evidence="2 5" id="KW-0812">Transmembrane</keyword>
<accession>A0A939DY37</accession>
<dbReference type="CDD" id="cd02432">
    <property type="entry name" value="Nodulin-21_like_1"/>
    <property type="match status" value="1"/>
</dbReference>
<proteinExistence type="predicted"/>
<dbReference type="Pfam" id="PF01988">
    <property type="entry name" value="VIT1"/>
    <property type="match status" value="1"/>
</dbReference>
<evidence type="ECO:0000256" key="3">
    <source>
        <dbReference type="ARBA" id="ARBA00022989"/>
    </source>
</evidence>
<dbReference type="AlphaFoldDB" id="A0A939DY37"/>
<dbReference type="EMBL" id="JAFLEQ010000003">
    <property type="protein sequence ID" value="MBN9643360.1"/>
    <property type="molecule type" value="Genomic_DNA"/>
</dbReference>
<dbReference type="Proteomes" id="UP000664332">
    <property type="component" value="Unassembled WGS sequence"/>
</dbReference>
<evidence type="ECO:0000256" key="1">
    <source>
        <dbReference type="ARBA" id="ARBA00004127"/>
    </source>
</evidence>
<feature type="transmembrane region" description="Helical" evidence="5">
    <location>
        <begin position="168"/>
        <end position="192"/>
    </location>
</feature>
<feature type="transmembrane region" description="Helical" evidence="5">
    <location>
        <begin position="228"/>
        <end position="252"/>
    </location>
</feature>